<dbReference type="PANTHER" id="PTHR43357:SF4">
    <property type="entry name" value="INNER MEMBRANE ABC TRANSPORTER PERMEASE PROTEIN YDCV"/>
    <property type="match status" value="1"/>
</dbReference>
<comment type="subcellular location">
    <subcellularLocation>
        <location evidence="1">Cell inner membrane</location>
        <topology evidence="1">Multi-pass membrane protein</topology>
    </subcellularLocation>
    <subcellularLocation>
        <location evidence="8">Cell membrane</location>
        <topology evidence="8">Multi-pass membrane protein</topology>
    </subcellularLocation>
</comment>
<dbReference type="EMBL" id="SFCC01000012">
    <property type="protein sequence ID" value="RZQ61501.1"/>
    <property type="molecule type" value="Genomic_DNA"/>
</dbReference>
<proteinExistence type="inferred from homology"/>
<dbReference type="InterPro" id="IPR035906">
    <property type="entry name" value="MetI-like_sf"/>
</dbReference>
<keyword evidence="4" id="KW-0997">Cell inner membrane</keyword>
<evidence type="ECO:0000256" key="8">
    <source>
        <dbReference type="RuleBase" id="RU363032"/>
    </source>
</evidence>
<name>A0A4Q7J246_9PSEU</name>
<evidence type="ECO:0000259" key="9">
    <source>
        <dbReference type="PROSITE" id="PS50928"/>
    </source>
</evidence>
<dbReference type="InterPro" id="IPR000515">
    <property type="entry name" value="MetI-like"/>
</dbReference>
<gene>
    <name evidence="10" type="ORF">EWH70_24345</name>
</gene>
<comment type="similarity">
    <text evidence="8">Belongs to the binding-protein-dependent transport system permease family.</text>
</comment>
<dbReference type="PANTHER" id="PTHR43357">
    <property type="entry name" value="INNER MEMBRANE ABC TRANSPORTER PERMEASE PROTEIN YDCV"/>
    <property type="match status" value="1"/>
</dbReference>
<organism evidence="10 11">
    <name type="scientific">Amycolatopsis suaedae</name>
    <dbReference type="NCBI Taxonomy" id="2510978"/>
    <lineage>
        <taxon>Bacteria</taxon>
        <taxon>Bacillati</taxon>
        <taxon>Actinomycetota</taxon>
        <taxon>Actinomycetes</taxon>
        <taxon>Pseudonocardiales</taxon>
        <taxon>Pseudonocardiaceae</taxon>
        <taxon>Amycolatopsis</taxon>
    </lineage>
</organism>
<evidence type="ECO:0000256" key="2">
    <source>
        <dbReference type="ARBA" id="ARBA00022448"/>
    </source>
</evidence>
<feature type="transmembrane region" description="Helical" evidence="8">
    <location>
        <begin position="183"/>
        <end position="205"/>
    </location>
</feature>
<evidence type="ECO:0000256" key="7">
    <source>
        <dbReference type="ARBA" id="ARBA00023136"/>
    </source>
</evidence>
<dbReference type="Pfam" id="PF00528">
    <property type="entry name" value="BPD_transp_1"/>
    <property type="match status" value="1"/>
</dbReference>
<reference evidence="10 11" key="1">
    <citation type="submission" date="2019-02" db="EMBL/GenBank/DDBJ databases">
        <title>Draft genome sequence of Amycolatopsis sp. 8-3EHSu isolated from roots of Suaeda maritima.</title>
        <authorList>
            <person name="Duangmal K."/>
            <person name="Chantavorakit T."/>
        </authorList>
    </citation>
    <scope>NUCLEOTIDE SEQUENCE [LARGE SCALE GENOMIC DNA]</scope>
    <source>
        <strain evidence="10 11">8-3EHSu</strain>
    </source>
</reference>
<dbReference type="GO" id="GO:0055085">
    <property type="term" value="P:transmembrane transport"/>
    <property type="evidence" value="ECO:0007669"/>
    <property type="project" value="InterPro"/>
</dbReference>
<keyword evidence="2 8" id="KW-0813">Transport</keyword>
<dbReference type="Proteomes" id="UP000292003">
    <property type="component" value="Unassembled WGS sequence"/>
</dbReference>
<accession>A0A4Q7J246</accession>
<evidence type="ECO:0000256" key="5">
    <source>
        <dbReference type="ARBA" id="ARBA00022692"/>
    </source>
</evidence>
<keyword evidence="3" id="KW-1003">Cell membrane</keyword>
<evidence type="ECO:0000256" key="6">
    <source>
        <dbReference type="ARBA" id="ARBA00022989"/>
    </source>
</evidence>
<dbReference type="Gene3D" id="1.10.3720.10">
    <property type="entry name" value="MetI-like"/>
    <property type="match status" value="1"/>
</dbReference>
<feature type="transmembrane region" description="Helical" evidence="8">
    <location>
        <begin position="139"/>
        <end position="162"/>
    </location>
</feature>
<evidence type="ECO:0000313" key="11">
    <source>
        <dbReference type="Proteomes" id="UP000292003"/>
    </source>
</evidence>
<dbReference type="CDD" id="cd06261">
    <property type="entry name" value="TM_PBP2"/>
    <property type="match status" value="1"/>
</dbReference>
<evidence type="ECO:0000313" key="10">
    <source>
        <dbReference type="EMBL" id="RZQ61501.1"/>
    </source>
</evidence>
<protein>
    <submittedName>
        <fullName evidence="10">ABC transporter permease subunit</fullName>
    </submittedName>
</protein>
<comment type="caution">
    <text evidence="10">The sequence shown here is derived from an EMBL/GenBank/DDBJ whole genome shotgun (WGS) entry which is preliminary data.</text>
</comment>
<evidence type="ECO:0000256" key="3">
    <source>
        <dbReference type="ARBA" id="ARBA00022475"/>
    </source>
</evidence>
<feature type="transmembrane region" description="Helical" evidence="8">
    <location>
        <begin position="109"/>
        <end position="133"/>
    </location>
</feature>
<dbReference type="PROSITE" id="PS50928">
    <property type="entry name" value="ABC_TM1"/>
    <property type="match status" value="1"/>
</dbReference>
<keyword evidence="6 8" id="KW-1133">Transmembrane helix</keyword>
<sequence length="277" mass="29372">MSRTISRLGKLTFTSVITWSAAACFILVLVSLFASVVLEAFSTEWRGGWWPAGFTVDWFAEAWHAGVGDALVTTVQAAVAVVVIALSVGVPAGYALARRSFPGKSVVVLLLLLPVMLPPLTYAVQLTALLYRIGLGGSLAGVIIANLVPTVPLVVLITIPFVQRISPEIENAARVFGANTFRLLVRVLAPLLRPGIFAAAMLVMVRMLGSFELTFFVANQQSQTLVVTLYGAAADPAGPPPPLIAAMAVFYMGLAVVLLIAGLRYVNPADAVTARRI</sequence>
<dbReference type="RefSeq" id="WP_130477804.1">
    <property type="nucleotide sequence ID" value="NZ_SFCC01000012.1"/>
</dbReference>
<dbReference type="SUPFAM" id="SSF161098">
    <property type="entry name" value="MetI-like"/>
    <property type="match status" value="1"/>
</dbReference>
<dbReference type="OrthoDB" id="9783270at2"/>
<evidence type="ECO:0000256" key="4">
    <source>
        <dbReference type="ARBA" id="ARBA00022519"/>
    </source>
</evidence>
<dbReference type="GO" id="GO:0005886">
    <property type="term" value="C:plasma membrane"/>
    <property type="evidence" value="ECO:0007669"/>
    <property type="project" value="UniProtKB-SubCell"/>
</dbReference>
<feature type="transmembrane region" description="Helical" evidence="8">
    <location>
        <begin position="77"/>
        <end position="97"/>
    </location>
</feature>
<keyword evidence="11" id="KW-1185">Reference proteome</keyword>
<evidence type="ECO:0000256" key="1">
    <source>
        <dbReference type="ARBA" id="ARBA00004429"/>
    </source>
</evidence>
<feature type="domain" description="ABC transmembrane type-1" evidence="9">
    <location>
        <begin position="71"/>
        <end position="262"/>
    </location>
</feature>
<dbReference type="PROSITE" id="PS51257">
    <property type="entry name" value="PROKAR_LIPOPROTEIN"/>
    <property type="match status" value="1"/>
</dbReference>
<feature type="transmembrane region" description="Helical" evidence="8">
    <location>
        <begin position="243"/>
        <end position="266"/>
    </location>
</feature>
<dbReference type="AlphaFoldDB" id="A0A4Q7J246"/>
<feature type="transmembrane region" description="Helical" evidence="8">
    <location>
        <begin position="12"/>
        <end position="38"/>
    </location>
</feature>
<keyword evidence="5 8" id="KW-0812">Transmembrane</keyword>
<keyword evidence="7 8" id="KW-0472">Membrane</keyword>